<evidence type="ECO:0000313" key="2">
    <source>
        <dbReference type="EMBL" id="CAH0521883.1"/>
    </source>
</evidence>
<comment type="caution">
    <text evidence="1">The sequence shown here is derived from an EMBL/GenBank/DDBJ whole genome shotgun (WGS) entry which is preliminary data.</text>
</comment>
<evidence type="ECO:0000313" key="1">
    <source>
        <dbReference type="EMBL" id="CAH0482827.1"/>
    </source>
</evidence>
<reference evidence="1 3" key="1">
    <citation type="submission" date="2021-11" db="EMBL/GenBank/DDBJ databases">
        <authorList>
            <person name="Islam A."/>
            <person name="Islam S."/>
            <person name="Flora M.S."/>
            <person name="Rahman M."/>
            <person name="Ziaur R.M."/>
            <person name="Epstein J.H."/>
            <person name="Hassan M."/>
            <person name="Klassen M."/>
            <person name="Woodard K."/>
            <person name="Webb A."/>
            <person name="Webby R.J."/>
            <person name="El Zowalaty M.E."/>
        </authorList>
    </citation>
    <scope>NUCLEOTIDE SEQUENCE</scope>
    <source>
        <strain evidence="2">Pbs1</strain>
        <strain evidence="1">Pbs3</strain>
    </source>
</reference>
<dbReference type="Proteomes" id="UP001160483">
    <property type="component" value="Unassembled WGS sequence"/>
</dbReference>
<gene>
    <name evidence="2" type="ORF">PBS001_LOCUS8324</name>
    <name evidence="1" type="ORF">PBS003_LOCUS9405</name>
</gene>
<organism evidence="1 4">
    <name type="scientific">Peronospora belbahrii</name>
    <dbReference type="NCBI Taxonomy" id="622444"/>
    <lineage>
        <taxon>Eukaryota</taxon>
        <taxon>Sar</taxon>
        <taxon>Stramenopiles</taxon>
        <taxon>Oomycota</taxon>
        <taxon>Peronosporomycetes</taxon>
        <taxon>Peronosporales</taxon>
        <taxon>Peronosporaceae</taxon>
        <taxon>Peronospora</taxon>
    </lineage>
</organism>
<protein>
    <submittedName>
        <fullName evidence="1">Uncharacterized protein</fullName>
    </submittedName>
</protein>
<keyword evidence="3" id="KW-1185">Reference proteome</keyword>
<dbReference type="EMBL" id="CAKLCB010000384">
    <property type="protein sequence ID" value="CAH0521883.1"/>
    <property type="molecule type" value="Genomic_DNA"/>
</dbReference>
<evidence type="ECO:0000313" key="3">
    <source>
        <dbReference type="Proteomes" id="UP001158986"/>
    </source>
</evidence>
<name>A0AAU9L878_9STRA</name>
<sequence length="164" mass="17872">MIMIPSGLLYDTPVFMQPASCCNNQDLLCCLHDPESNVKLVVLHEVAERTVVIQTANGEHELIVVASGGCFFESSVLGMGEEFKVKDAANGLLVFVSCRTGNVLESDENGLPRCVDTISRGWVLWHHTISNSISGNTAVKAVRAVESLCNNYSDVKYKNAEIIL</sequence>
<dbReference type="AlphaFoldDB" id="A0AAU9L878"/>
<dbReference type="EMBL" id="CAKKTJ010000336">
    <property type="protein sequence ID" value="CAH0482827.1"/>
    <property type="molecule type" value="Genomic_DNA"/>
</dbReference>
<accession>A0AAU9L878</accession>
<proteinExistence type="predicted"/>
<evidence type="ECO:0000313" key="4">
    <source>
        <dbReference type="Proteomes" id="UP001160483"/>
    </source>
</evidence>
<dbReference type="Proteomes" id="UP001158986">
    <property type="component" value="Unassembled WGS sequence"/>
</dbReference>